<dbReference type="InterPro" id="IPR020843">
    <property type="entry name" value="ER"/>
</dbReference>
<dbReference type="InterPro" id="IPR049900">
    <property type="entry name" value="PKS_mFAS_DH"/>
</dbReference>
<dbReference type="InterPro" id="IPR014043">
    <property type="entry name" value="Acyl_transferase_dom"/>
</dbReference>
<dbReference type="InterPro" id="IPR014031">
    <property type="entry name" value="Ketoacyl_synth_C"/>
</dbReference>
<dbReference type="Gene3D" id="3.10.129.110">
    <property type="entry name" value="Polyketide synthase dehydratase"/>
    <property type="match status" value="1"/>
</dbReference>
<dbReference type="Pfam" id="PF13602">
    <property type="entry name" value="ADH_zinc_N_2"/>
    <property type="match status" value="1"/>
</dbReference>
<proteinExistence type="predicted"/>
<keyword evidence="1" id="KW-0596">Phosphopantetheine</keyword>
<dbReference type="PANTHER" id="PTHR43775">
    <property type="entry name" value="FATTY ACID SYNTHASE"/>
    <property type="match status" value="1"/>
</dbReference>
<dbReference type="InterPro" id="IPR049551">
    <property type="entry name" value="PKS_DH_C"/>
</dbReference>
<evidence type="ECO:0000256" key="7">
    <source>
        <dbReference type="SAM" id="MobiDB-lite"/>
    </source>
</evidence>
<dbReference type="InterPro" id="IPR000873">
    <property type="entry name" value="AMP-dep_synth/lig_dom"/>
</dbReference>
<dbReference type="InterPro" id="IPR001227">
    <property type="entry name" value="Ac_transferase_dom_sf"/>
</dbReference>
<dbReference type="SMART" id="SM00827">
    <property type="entry name" value="PKS_AT"/>
    <property type="match status" value="1"/>
</dbReference>
<dbReference type="Pfam" id="PF21089">
    <property type="entry name" value="PKS_DH_N"/>
    <property type="match status" value="1"/>
</dbReference>
<dbReference type="SUPFAM" id="SSF52151">
    <property type="entry name" value="FabD/lysophospholipase-like"/>
    <property type="match status" value="1"/>
</dbReference>
<feature type="active site" description="Proton donor; for dehydratase activity" evidence="6">
    <location>
        <position position="1714"/>
    </location>
</feature>
<evidence type="ECO:0000259" key="9">
    <source>
        <dbReference type="PROSITE" id="PS52004"/>
    </source>
</evidence>
<dbReference type="SUPFAM" id="SSF55048">
    <property type="entry name" value="Probable ACP-binding domain of malonyl-CoA ACP transacylase"/>
    <property type="match status" value="1"/>
</dbReference>
<dbReference type="Gene3D" id="3.40.50.720">
    <property type="entry name" value="NAD(P)-binding Rossmann-like Domain"/>
    <property type="match status" value="1"/>
</dbReference>
<feature type="region of interest" description="C-terminal hotdog fold" evidence="6">
    <location>
        <begin position="1652"/>
        <end position="1795"/>
    </location>
</feature>
<dbReference type="Pfam" id="PF08240">
    <property type="entry name" value="ADH_N"/>
    <property type="match status" value="1"/>
</dbReference>
<evidence type="ECO:0000256" key="2">
    <source>
        <dbReference type="ARBA" id="ARBA00022553"/>
    </source>
</evidence>
<dbReference type="GO" id="GO:0004312">
    <property type="term" value="F:fatty acid synthase activity"/>
    <property type="evidence" value="ECO:0007669"/>
    <property type="project" value="TreeGrafter"/>
</dbReference>
<dbReference type="Gene3D" id="3.30.70.3290">
    <property type="match status" value="1"/>
</dbReference>
<dbReference type="Pfam" id="PF02801">
    <property type="entry name" value="Ketoacyl-synt_C"/>
    <property type="match status" value="1"/>
</dbReference>
<evidence type="ECO:0000256" key="3">
    <source>
        <dbReference type="ARBA" id="ARBA00022679"/>
    </source>
</evidence>
<dbReference type="InterPro" id="IPR042104">
    <property type="entry name" value="PKS_dehydratase_sf"/>
</dbReference>
<dbReference type="Gene3D" id="1.10.1200.10">
    <property type="entry name" value="ACP-like"/>
    <property type="match status" value="1"/>
</dbReference>
<dbReference type="InterPro" id="IPR045851">
    <property type="entry name" value="AMP-bd_C_sf"/>
</dbReference>
<dbReference type="InterPro" id="IPR036291">
    <property type="entry name" value="NAD(P)-bd_dom_sf"/>
</dbReference>
<dbReference type="Pfam" id="PF16197">
    <property type="entry name" value="KAsynt_C_assoc"/>
    <property type="match status" value="1"/>
</dbReference>
<dbReference type="FunFam" id="3.40.47.10:FF:000019">
    <property type="entry name" value="Polyketide synthase type I"/>
    <property type="match status" value="1"/>
</dbReference>
<feature type="region of interest" description="Disordered" evidence="7">
    <location>
        <begin position="1039"/>
        <end position="1059"/>
    </location>
</feature>
<feature type="compositionally biased region" description="Low complexity" evidence="7">
    <location>
        <begin position="1982"/>
        <end position="1993"/>
    </location>
</feature>
<feature type="domain" description="Carrier" evidence="8">
    <location>
        <begin position="521"/>
        <end position="599"/>
    </location>
</feature>
<dbReference type="FunFam" id="3.40.50.720:FF:000209">
    <property type="entry name" value="Polyketide synthase Pks12"/>
    <property type="match status" value="1"/>
</dbReference>
<dbReference type="OrthoDB" id="4516163at2"/>
<dbReference type="PROSITE" id="PS50075">
    <property type="entry name" value="CARRIER"/>
    <property type="match status" value="1"/>
</dbReference>
<dbReference type="Pfam" id="PF14765">
    <property type="entry name" value="PS-DH"/>
    <property type="match status" value="1"/>
</dbReference>
<keyword evidence="2" id="KW-0597">Phosphoprotein</keyword>
<evidence type="ECO:0000256" key="5">
    <source>
        <dbReference type="ARBA" id="ARBA00023315"/>
    </source>
</evidence>
<dbReference type="EMBL" id="LR130759">
    <property type="protein sequence ID" value="VDM87538.1"/>
    <property type="molecule type" value="Genomic_DNA"/>
</dbReference>
<dbReference type="Pfam" id="PF00501">
    <property type="entry name" value="AMP-binding"/>
    <property type="match status" value="1"/>
</dbReference>
<dbReference type="CDD" id="cd05195">
    <property type="entry name" value="enoyl_red"/>
    <property type="match status" value="1"/>
</dbReference>
<dbReference type="Proteomes" id="UP000269998">
    <property type="component" value="Chromosome"/>
</dbReference>
<dbReference type="CDD" id="cd00833">
    <property type="entry name" value="PKS"/>
    <property type="match status" value="1"/>
</dbReference>
<dbReference type="InterPro" id="IPR020806">
    <property type="entry name" value="PKS_PP-bd"/>
</dbReference>
<dbReference type="InterPro" id="IPR032821">
    <property type="entry name" value="PKS_assoc"/>
</dbReference>
<dbReference type="Gene3D" id="3.30.300.30">
    <property type="match status" value="1"/>
</dbReference>
<dbReference type="InterPro" id="IPR036736">
    <property type="entry name" value="ACP-like_sf"/>
</dbReference>
<dbReference type="Pfam" id="PF00109">
    <property type="entry name" value="ketoacyl-synt"/>
    <property type="match status" value="1"/>
</dbReference>
<dbReference type="InterPro" id="IPR013968">
    <property type="entry name" value="PKS_KR"/>
</dbReference>
<dbReference type="GO" id="GO:0031177">
    <property type="term" value="F:phosphopantetheine binding"/>
    <property type="evidence" value="ECO:0007669"/>
    <property type="project" value="InterPro"/>
</dbReference>
<dbReference type="Pfam" id="PF13193">
    <property type="entry name" value="AMP-binding_C"/>
    <property type="match status" value="1"/>
</dbReference>
<dbReference type="GO" id="GO:0006633">
    <property type="term" value="P:fatty acid biosynthetic process"/>
    <property type="evidence" value="ECO:0007669"/>
    <property type="project" value="TreeGrafter"/>
</dbReference>
<dbReference type="PROSITE" id="PS52004">
    <property type="entry name" value="KS3_2"/>
    <property type="match status" value="1"/>
</dbReference>
<dbReference type="InterPro" id="IPR011032">
    <property type="entry name" value="GroES-like_sf"/>
</dbReference>
<evidence type="ECO:0000256" key="1">
    <source>
        <dbReference type="ARBA" id="ARBA00022450"/>
    </source>
</evidence>
<dbReference type="Pfam" id="PF00698">
    <property type="entry name" value="Acyl_transf_1"/>
    <property type="match status" value="1"/>
</dbReference>
<feature type="region of interest" description="Disordered" evidence="7">
    <location>
        <begin position="1636"/>
        <end position="1655"/>
    </location>
</feature>
<dbReference type="Pfam" id="PF00550">
    <property type="entry name" value="PP-binding"/>
    <property type="match status" value="1"/>
</dbReference>
<feature type="region of interest" description="Disordered" evidence="7">
    <location>
        <begin position="2383"/>
        <end position="2403"/>
    </location>
</feature>
<feature type="region of interest" description="Disordered" evidence="7">
    <location>
        <begin position="1980"/>
        <end position="1999"/>
    </location>
</feature>
<dbReference type="InterPro" id="IPR042099">
    <property type="entry name" value="ANL_N_sf"/>
</dbReference>
<dbReference type="InterPro" id="IPR020841">
    <property type="entry name" value="PKS_Beta-ketoAc_synthase_dom"/>
</dbReference>
<dbReference type="SMART" id="SM00825">
    <property type="entry name" value="PKS_KS"/>
    <property type="match status" value="1"/>
</dbReference>
<protein>
    <submittedName>
        <fullName evidence="11">Beta-ketoacyl-acyl-carrier-protein synthase I</fullName>
        <ecNumber evidence="11">2.3.1.41</ecNumber>
    </submittedName>
</protein>
<evidence type="ECO:0000313" key="11">
    <source>
        <dbReference type="EMBL" id="VDM87538.1"/>
    </source>
</evidence>
<sequence>MQNTNLARLLAEQAVDAGWYDKPAYYAPHVVTHGQIHDCAARLAQILRDRDLATTDRVILCLPDSLDLVQLLLACLACGIPAFIANPELHAEEHAFYEHDVAPALVVADDALGGRFTHSEVTSPAQLWSAAADAAPAAYEPVGSDALAYATYTSGTTGRPRAALHRHGDAVTFVDAMCHRALHLTQQDIGLSSARMYFAYGLGNSVWFPLATGSSAIINRTPVTPELTAQLCNELTPTVLYSVPTFLSRVVEACSPELFGSLRCVVSAGESLEIGLAKRVSEFFDGIPILDGLGSTEVGQTFISNTIDDWRPGTLGKVLDPYEIRVVSPDGTAVQPGVEGDLWVRGPSIAAEYWNRPAELSLQDGDWLDTRDRVSVDSDGWITYRGRADGIEIIGGVNVNPHEIEQLIASDDAVDEAVVVGLKDATGASVLQAFLVPRRDTALDESAISNIHQRLLTQLSSMKVPHRFSVLEQLPRTPTGKPLRGLLRSASPTEPIWHRAQHPVEPAETALNERLTALQQERYRLVVGAVTSATATILGLADGQSLDIGRAFADLGFNSQMTVELRNRLAAVTGLQLPDTIGWDYGSIAELAKYLESELSRWDKRVETPSSVQLDEPIAVVGMACRFPGGVDSAAALWELVSSGTDVMGPFPNDRGWDLTQLFDSDPDAVGKTYARYGGFLAQAGHFDAEFFGISAREAQAIDPQQRLLLEVCWEALETAGIDPATLAGSQTGVFAGTWAQSYGDGNSHSAEGYAMTGSATSVASGRVAYLLGLQGPAITVDTACSSSLVATHLACQSLRNAESSLALAGGVTIMTTPGPFTEFARQRALAPDGRCKAFAAAADGTGWGEGAAVLVLERLSDAHRHHHRVLAVIAGSAINQDGASNGLTAPNGLAQQRVITQAAANAAIDLDHVDVVEAHGTGTTLGDPIEATALIATYGSAPHRTHPLWLGSIKSNLGHTQAAAGAAGLIKMICALNHDTLPPTLHVDHPSPHVDWSAGTVQLLTQPTPWPDTDHPRTAAVSSFGISGTNAHVILQTPTTPAPTTPTPTTTPACDPPPRIWPLSARTPTALHAQAARLHHHLLDHPNLDLTDLAHSLATTRTHHPYRAALTTPTTSNNPREDLLEALHALTTNHPHPGLASHHLTHTKKIVFVLPGQGAQYPAMAAQLYEHHRIFAETLDHICAAFDPHLDTPLHDVLTAPADTHPAQLLGQTAYAQPALFAYGAAMHAVLTHAGITPDYLLGHSLGELTAAYLAEVLSLPQAATLVAARGRLMQTCTPGAMLAIHTNPEHLTDQLHHYPHTTIAAINSPTSIVIAGPHDDINALHQWCTTEHYQTTQLPVSHAFHSPTMDPALPEFHAIATTLTWHPPTVPILSNLTGQLATPDQLTSAHYWTQHLRQPVRFADNLTTLLAQGPHTFLELSPHPVLAPAITDTLTHHTNTASTVITTTHRDRPHLDTLTTALAQLHTHGHSPHWPTLYPHAHTLELPTYPFQHHHYWLTPTTTTDITAAGLDHPDHPLLGAITDLADQDQIILSARLSTHTQPWLASHRVHDTIIFPAAGLIELLLHAGQHTHYPTIDELILHSPLTLPEHTPTDLQITIHPPDDTNRRPLTVHTRTTTNDHHNPWHLHATATLSTHQPPTPTNHTPPPLQPINPDDFYHQLATHGLHYQPPFQNVHALHHPPTNPDTIYAHIALPPDTTTTGYGIHPALLDAALHPLTTLTHTHPDTDPDTTPLPFALTGITLHATTATQLHTQLTRTNTNTYTLHATDPTGAPVITITTLTLRDLPHTPQQPTPTPHHSLFHLDWPALPPTTPNTPETPNTNWALITPDTTNNPHLPPTLNHLPTHPDLTHPDLTHHDLLIWPLPQPHPNTTDLQHLHTLTQHTLTQLQHWLTRPDTTHTHLAILTHHAITTSPHDPHPNLAHAATWALIHTTQNEHPHRITLIDTDHTPTTNTTLPTLLTTLKHTTEPQLALRHGTTHTPRLTPATALTPPPTPSWQLGTTGKGDLSNLALLPAEPETELSAGQIRVEIRAAGLNFHDVVVAVGAIPDEGLGAEAAGVVVDTAPDVTAFRRGDAVMGLFPNNAFAPSAVVDHRMVVPIPTGWTFAQAASVPVAFLTAYITLVEIAGLRAGQRVLIHAGAGGVGQAAIQIAAQLGADVFATSHPSKQHVLTALGVPSGHIASSRTLEFVDTFTEATEHDGVDVVLNSLAGEFVDRSLQLLPRGGSFIEIGKTDIRASDKVAATHPGVVYQAYDLHTAGPDDLRGAWTRLTEMFTAGVLEPLPTTSYGLLQAPQAFRAMSQARHVGKIVLTPPAAWDPQGTVLITGGTGMLGALFAEHLITHYGTRHLLLVSRRGPTAPGATELHQHLTNLGAHVTITACDTTNPTTSPPCSTPSPPNTP</sequence>
<keyword evidence="5 11" id="KW-0012">Acyltransferase</keyword>
<gene>
    <name evidence="11" type="ORF">MB901379_01082</name>
</gene>
<keyword evidence="3 11" id="KW-0808">Transferase</keyword>
<evidence type="ECO:0000259" key="8">
    <source>
        <dbReference type="PROSITE" id="PS50075"/>
    </source>
</evidence>
<dbReference type="Gene3D" id="3.40.50.12780">
    <property type="entry name" value="N-terminal domain of ligase-like"/>
    <property type="match status" value="1"/>
</dbReference>
<dbReference type="InterPro" id="IPR049552">
    <property type="entry name" value="PKS_DH_N"/>
</dbReference>
<dbReference type="SMART" id="SM00823">
    <property type="entry name" value="PKS_PP"/>
    <property type="match status" value="1"/>
</dbReference>
<accession>A0A3S4BCN5</accession>
<dbReference type="SUPFAM" id="SSF51735">
    <property type="entry name" value="NAD(P)-binding Rossmann-fold domains"/>
    <property type="match status" value="3"/>
</dbReference>
<dbReference type="EC" id="2.3.1.41" evidence="11"/>
<dbReference type="InterPro" id="IPR014030">
    <property type="entry name" value="Ketoacyl_synth_N"/>
</dbReference>
<dbReference type="Pfam" id="PF22953">
    <property type="entry name" value="SpnB_Rossmann"/>
    <property type="match status" value="1"/>
</dbReference>
<dbReference type="PROSITE" id="PS52019">
    <property type="entry name" value="PKS_MFAS_DH"/>
    <property type="match status" value="1"/>
</dbReference>
<dbReference type="GO" id="GO:0016491">
    <property type="term" value="F:oxidoreductase activity"/>
    <property type="evidence" value="ECO:0007669"/>
    <property type="project" value="InterPro"/>
</dbReference>
<dbReference type="Gene3D" id="3.90.180.10">
    <property type="entry name" value="Medium-chain alcohol dehydrogenases, catalytic domain"/>
    <property type="match status" value="1"/>
</dbReference>
<keyword evidence="4" id="KW-0511">Multifunctional enzyme</keyword>
<dbReference type="InterPro" id="IPR025110">
    <property type="entry name" value="AMP-bd_C"/>
</dbReference>
<name>A0A3S4BCN5_9MYCO</name>
<dbReference type="InterPro" id="IPR016039">
    <property type="entry name" value="Thiolase-like"/>
</dbReference>
<evidence type="ECO:0000256" key="4">
    <source>
        <dbReference type="ARBA" id="ARBA00023268"/>
    </source>
</evidence>
<dbReference type="PANTHER" id="PTHR43775:SF51">
    <property type="entry name" value="INACTIVE PHENOLPHTHIOCEROL SYNTHESIS POLYKETIDE SYNTHASE TYPE I PKS1-RELATED"/>
    <property type="match status" value="1"/>
</dbReference>
<dbReference type="InterPro" id="IPR013154">
    <property type="entry name" value="ADH-like_N"/>
</dbReference>
<dbReference type="SMART" id="SM00826">
    <property type="entry name" value="PKS_DH"/>
    <property type="match status" value="1"/>
</dbReference>
<dbReference type="Gene3D" id="3.40.47.10">
    <property type="match status" value="1"/>
</dbReference>
<dbReference type="Pfam" id="PF08659">
    <property type="entry name" value="KR"/>
    <property type="match status" value="1"/>
</dbReference>
<dbReference type="Gene3D" id="3.40.366.10">
    <property type="entry name" value="Malonyl-Coenzyme A Acyl Carrier Protein, domain 2"/>
    <property type="match status" value="1"/>
</dbReference>
<evidence type="ECO:0000259" key="10">
    <source>
        <dbReference type="PROSITE" id="PS52019"/>
    </source>
</evidence>
<feature type="compositionally biased region" description="Pro residues" evidence="7">
    <location>
        <begin position="2390"/>
        <end position="2403"/>
    </location>
</feature>
<dbReference type="InterPro" id="IPR016036">
    <property type="entry name" value="Malonyl_transacylase_ACP-bd"/>
</dbReference>
<feature type="region of interest" description="N-terminal hotdog fold" evidence="6">
    <location>
        <begin position="1518"/>
        <end position="1643"/>
    </location>
</feature>
<dbReference type="GO" id="GO:0004315">
    <property type="term" value="F:3-oxoacyl-[acyl-carrier-protein] synthase activity"/>
    <property type="evidence" value="ECO:0007669"/>
    <property type="project" value="UniProtKB-EC"/>
</dbReference>
<evidence type="ECO:0000313" key="12">
    <source>
        <dbReference type="Proteomes" id="UP000269998"/>
    </source>
</evidence>
<dbReference type="SUPFAM" id="SSF53901">
    <property type="entry name" value="Thiolase-like"/>
    <property type="match status" value="1"/>
</dbReference>
<dbReference type="KEGG" id="mbai:MB901379_01082"/>
<evidence type="ECO:0000256" key="6">
    <source>
        <dbReference type="PROSITE-ProRule" id="PRU01363"/>
    </source>
</evidence>
<keyword evidence="12" id="KW-1185">Reference proteome</keyword>
<dbReference type="InterPro" id="IPR009081">
    <property type="entry name" value="PP-bd_ACP"/>
</dbReference>
<dbReference type="Gene3D" id="3.40.50.11460">
    <property type="match status" value="1"/>
</dbReference>
<feature type="domain" description="Ketosynthase family 3 (KS3)" evidence="9">
    <location>
        <begin position="615"/>
        <end position="1038"/>
    </location>
</feature>
<feature type="domain" description="PKS/mFAS DH" evidence="10">
    <location>
        <begin position="1518"/>
        <end position="1795"/>
    </location>
</feature>
<feature type="active site" description="Proton acceptor; for dehydratase activity" evidence="6">
    <location>
        <position position="1550"/>
    </location>
</feature>
<dbReference type="InterPro" id="IPR050091">
    <property type="entry name" value="PKS_NRPS_Biosynth_Enz"/>
</dbReference>
<dbReference type="SUPFAM" id="SSF50129">
    <property type="entry name" value="GroES-like"/>
    <property type="match status" value="1"/>
</dbReference>
<reference evidence="12" key="1">
    <citation type="submission" date="2018-02" db="EMBL/GenBank/DDBJ databases">
        <authorList>
            <person name="Seth-Smith MB H."/>
            <person name="Seth-Smith H."/>
        </authorList>
    </citation>
    <scope>NUCLEOTIDE SEQUENCE [LARGE SCALE GENOMIC DNA]</scope>
</reference>
<feature type="compositionally biased region" description="Pro residues" evidence="7">
    <location>
        <begin position="1641"/>
        <end position="1654"/>
    </location>
</feature>
<dbReference type="SUPFAM" id="SSF56801">
    <property type="entry name" value="Acetyl-CoA synthetase-like"/>
    <property type="match status" value="1"/>
</dbReference>
<dbReference type="SUPFAM" id="SSF47336">
    <property type="entry name" value="ACP-like"/>
    <property type="match status" value="1"/>
</dbReference>
<dbReference type="InterPro" id="IPR055123">
    <property type="entry name" value="SpnB-like_Rossmann"/>
</dbReference>
<dbReference type="InterPro" id="IPR020807">
    <property type="entry name" value="PKS_DH"/>
</dbReference>
<dbReference type="InterPro" id="IPR016035">
    <property type="entry name" value="Acyl_Trfase/lysoPLipase"/>
</dbReference>
<dbReference type="SMART" id="SM00829">
    <property type="entry name" value="PKS_ER"/>
    <property type="match status" value="1"/>
</dbReference>
<organism evidence="11 12">
    <name type="scientific">Mycobacterium basiliense</name>
    <dbReference type="NCBI Taxonomy" id="2094119"/>
    <lineage>
        <taxon>Bacteria</taxon>
        <taxon>Bacillati</taxon>
        <taxon>Actinomycetota</taxon>
        <taxon>Actinomycetes</taxon>
        <taxon>Mycobacteriales</taxon>
        <taxon>Mycobacteriaceae</taxon>
        <taxon>Mycobacterium</taxon>
    </lineage>
</organism>